<evidence type="ECO:0000256" key="2">
    <source>
        <dbReference type="ARBA" id="ARBA00022803"/>
    </source>
</evidence>
<evidence type="ECO:0000313" key="5">
    <source>
        <dbReference type="Proteomes" id="UP000002318"/>
    </source>
</evidence>
<dbReference type="OrthoDB" id="353738at2"/>
<dbReference type="PANTHER" id="PTHR44943:SF8">
    <property type="entry name" value="TPR REPEAT-CONTAINING PROTEIN MJ0263"/>
    <property type="match status" value="1"/>
</dbReference>
<dbReference type="Proteomes" id="UP000002318">
    <property type="component" value="Chromosome"/>
</dbReference>
<feature type="repeat" description="TPR" evidence="3">
    <location>
        <begin position="351"/>
        <end position="384"/>
    </location>
</feature>
<reference evidence="4 5" key="1">
    <citation type="journal article" date="2010" name="Stand. Genomic Sci.">
        <title>Complete genome sequence of Spirochaeta smaragdinae type strain (SEBR 4228).</title>
        <authorList>
            <person name="Mavromatis K."/>
            <person name="Yasawong M."/>
            <person name="Chertkov O."/>
            <person name="Lapidus A."/>
            <person name="Lucas S."/>
            <person name="Nolan M."/>
            <person name="Del Rio T.G."/>
            <person name="Tice H."/>
            <person name="Cheng J.F."/>
            <person name="Pitluck S."/>
            <person name="Liolios K."/>
            <person name="Ivanova N."/>
            <person name="Tapia R."/>
            <person name="Han C."/>
            <person name="Bruce D."/>
            <person name="Goodwin L."/>
            <person name="Pati A."/>
            <person name="Chen A."/>
            <person name="Palaniappan K."/>
            <person name="Land M."/>
            <person name="Hauser L."/>
            <person name="Chang Y.J."/>
            <person name="Jeffries C.D."/>
            <person name="Detter J.C."/>
            <person name="Rohde M."/>
            <person name="Brambilla E."/>
            <person name="Spring S."/>
            <person name="Goker M."/>
            <person name="Sikorski J."/>
            <person name="Woyke T."/>
            <person name="Bristow J."/>
            <person name="Eisen J.A."/>
            <person name="Markowitz V."/>
            <person name="Hugenholtz P."/>
            <person name="Klenk H.P."/>
            <person name="Kyrpides N.C."/>
        </authorList>
    </citation>
    <scope>NUCLEOTIDE SEQUENCE [LARGE SCALE GENOMIC DNA]</scope>
    <source>
        <strain evidence="5">DSM 11293 / JCM 15392 / SEBR 4228</strain>
    </source>
</reference>
<dbReference type="eggNOG" id="COG0457">
    <property type="taxonomic scope" value="Bacteria"/>
</dbReference>
<dbReference type="InterPro" id="IPR011990">
    <property type="entry name" value="TPR-like_helical_dom_sf"/>
</dbReference>
<dbReference type="CDD" id="cd20335">
    <property type="entry name" value="BRcat_RBR"/>
    <property type="match status" value="1"/>
</dbReference>
<evidence type="ECO:0000256" key="3">
    <source>
        <dbReference type="PROSITE-ProRule" id="PRU00339"/>
    </source>
</evidence>
<dbReference type="InterPro" id="IPR019734">
    <property type="entry name" value="TPR_rpt"/>
</dbReference>
<dbReference type="PANTHER" id="PTHR44943">
    <property type="entry name" value="CELLULOSE SYNTHASE OPERON PROTEIN C"/>
    <property type="match status" value="1"/>
</dbReference>
<dbReference type="HOGENOM" id="CLU_326228_0_0_12"/>
<dbReference type="SUPFAM" id="SSF57850">
    <property type="entry name" value="RING/U-box"/>
    <property type="match status" value="1"/>
</dbReference>
<dbReference type="Gene3D" id="1.25.40.10">
    <property type="entry name" value="Tetratricopeptide repeat domain"/>
    <property type="match status" value="4"/>
</dbReference>
<dbReference type="Gene3D" id="2.60.120.560">
    <property type="entry name" value="Exo-inulinase, domain 1"/>
    <property type="match status" value="1"/>
</dbReference>
<dbReference type="Pfam" id="PF14559">
    <property type="entry name" value="TPR_19"/>
    <property type="match status" value="1"/>
</dbReference>
<dbReference type="EMBL" id="CP002116">
    <property type="protein sequence ID" value="ADK82847.1"/>
    <property type="molecule type" value="Genomic_DNA"/>
</dbReference>
<evidence type="ECO:0000256" key="1">
    <source>
        <dbReference type="ARBA" id="ARBA00022737"/>
    </source>
</evidence>
<dbReference type="SMART" id="SM00028">
    <property type="entry name" value="TPR"/>
    <property type="match status" value="6"/>
</dbReference>
<name>E1R7Z2_SEDSS</name>
<dbReference type="Pfam" id="PF13432">
    <property type="entry name" value="TPR_16"/>
    <property type="match status" value="3"/>
</dbReference>
<feature type="repeat" description="TPR" evidence="3">
    <location>
        <begin position="673"/>
        <end position="706"/>
    </location>
</feature>
<dbReference type="PROSITE" id="PS50005">
    <property type="entry name" value="TPR"/>
    <property type="match status" value="2"/>
</dbReference>
<keyword evidence="2 3" id="KW-0802">TPR repeat</keyword>
<organism evidence="4 5">
    <name type="scientific">Sediminispirochaeta smaragdinae (strain DSM 11293 / JCM 15392 / SEBR 4228)</name>
    <name type="common">Spirochaeta smaragdinae</name>
    <dbReference type="NCBI Taxonomy" id="573413"/>
    <lineage>
        <taxon>Bacteria</taxon>
        <taxon>Pseudomonadati</taxon>
        <taxon>Spirochaetota</taxon>
        <taxon>Spirochaetia</taxon>
        <taxon>Spirochaetales</taxon>
        <taxon>Spirochaetaceae</taxon>
        <taxon>Sediminispirochaeta</taxon>
    </lineage>
</organism>
<sequence length="860" mass="96127">MALRPFEQLIRRTNRLLLRLFSRKPEAGSIVTERWETSFSEKEAHRRFDVGGGAGYRAAYREGYFSLELDKPDFFAWAQDQLYQYDDVLVELEMAIPSGGEGMNYSAGLLLRKISEDSFYYVLVSDTGMFRFDFVFNGHPRTLIPWTAAPRGPWAAEKEGSSGFRKVTLKLIARGTSFTFFIDGAWAGEVEDDGGRSGYIALAAQRYHAPIPQDGGQREVRFLSLLVESRPVEVEIEYLRWTRAIRPSPEQRIVLARRFFDFGNFGPALTQLKRAFAGRAPLPEEELLLAECYLSLGFYDSALLHIERILEGDPDMEEALREKTAVLYLQGRIDELLELLDTMEAQKPLPSALLNLRGNALSSLGRFDQAADLYRRAFEGDPSVSQFALNAAASFERSGKNTEALAMYRKAAGELYRQQAWDELDRAIAAIRRYAPDDPEALAIEGKIAFEDGNWDRAEALLRPLVERGCGDSAVYYLCALLDLRRNDLASAATLTDAALALEPDYPLYRFKRAEIGYLSGKGNEEEARRALELDRENGWNWNLLGLILLDERKDAEALDLFEHAKQLLPEEPEPIINYSEALFRLRGCKAAVSCIDDVLTRLPSPQLLNRKGNILSTSHRYDEAADAYLAAARDEPANPLWRENGAAALLAADRVPEAERILARLLEEEPTALRYRLTGQAAFRTGEYSRALSAFQAAVESDPEDLLCRTDLAEMLMVRGRYSEADEQLSIAERAADGVDFPQIGALRRRLRDEGGEEYRCAGCGRSWWVPADAEAPDRLRLKGEPPAEAPAGKCPSCGAVFCVACGMEHLSEGRFHCPVCNVPLKLNDAGLRYLVMHLVSAGKDGRKGPSLTNGPRSV</sequence>
<dbReference type="KEGG" id="ssm:Spirs_3761"/>
<proteinExistence type="predicted"/>
<dbReference type="InterPro" id="IPR051685">
    <property type="entry name" value="Ycf3/AcsC/BcsC/TPR_MFPF"/>
</dbReference>
<protein>
    <submittedName>
        <fullName evidence="4">Tetratricopeptide TPR_2 repeat protein</fullName>
    </submittedName>
</protein>
<gene>
    <name evidence="4" type="ordered locus">Spirs_3761</name>
</gene>
<evidence type="ECO:0000313" key="4">
    <source>
        <dbReference type="EMBL" id="ADK82847.1"/>
    </source>
</evidence>
<dbReference type="RefSeq" id="WP_013256306.1">
    <property type="nucleotide sequence ID" value="NC_014364.1"/>
</dbReference>
<accession>E1R7Z2</accession>
<dbReference type="AlphaFoldDB" id="E1R7Z2"/>
<keyword evidence="5" id="KW-1185">Reference proteome</keyword>
<dbReference type="STRING" id="573413.Spirs_3761"/>
<dbReference type="SUPFAM" id="SSF48452">
    <property type="entry name" value="TPR-like"/>
    <property type="match status" value="2"/>
</dbReference>
<keyword evidence="1" id="KW-0677">Repeat</keyword>